<reference evidence="2 3" key="1">
    <citation type="submission" date="2021-03" db="EMBL/GenBank/DDBJ databases">
        <title>Genomic Encyclopedia of Type Strains, Phase IV (KMG-IV): sequencing the most valuable type-strain genomes for metagenomic binning, comparative biology and taxonomic classification.</title>
        <authorList>
            <person name="Goeker M."/>
        </authorList>
    </citation>
    <scope>NUCLEOTIDE SEQUENCE [LARGE SCALE GENOMIC DNA]</scope>
    <source>
        <strain evidence="2 3">DSM 26048</strain>
    </source>
</reference>
<dbReference type="InterPro" id="IPR036237">
    <property type="entry name" value="Xyl_isomerase-like_sf"/>
</dbReference>
<keyword evidence="2" id="KW-0413">Isomerase</keyword>
<feature type="domain" description="Xylose isomerase-like TIM barrel" evidence="1">
    <location>
        <begin position="21"/>
        <end position="257"/>
    </location>
</feature>
<dbReference type="RefSeq" id="WP_209971579.1">
    <property type="nucleotide sequence ID" value="NZ_JAGGLB010000006.1"/>
</dbReference>
<evidence type="ECO:0000313" key="2">
    <source>
        <dbReference type="EMBL" id="MBP1990827.1"/>
    </source>
</evidence>
<dbReference type="Pfam" id="PF01261">
    <property type="entry name" value="AP_endonuc_2"/>
    <property type="match status" value="1"/>
</dbReference>
<dbReference type="InterPro" id="IPR013022">
    <property type="entry name" value="Xyl_isomerase-like_TIM-brl"/>
</dbReference>
<name>A0ABS4ITC9_9BACL</name>
<dbReference type="PANTHER" id="PTHR12110">
    <property type="entry name" value="HYDROXYPYRUVATE ISOMERASE"/>
    <property type="match status" value="1"/>
</dbReference>
<gene>
    <name evidence="2" type="ORF">J2Z66_002433</name>
</gene>
<sequence length="282" mass="31405">MKAMEIGVIVDMTDQIGSIFKNLQQAGIRTCQLNTFDEEWLSDDMVKLVKNAADQCDVEITAFWCGWPGPRVWNFYEGQATLGLVPPLYRLCRLEVLQKGSDFAAKLGIADLITHVGFIPENPNDPEYSGVVQALKQLVKHCQSHGQYFLFETGQETPVTLKRTIEDIGLPNMGVNLDPANLIMYGKANPLDAVDMLGDLIRGVHAKDGEYPIDGKNLGQEKRLGEGKVNYPAFIEKLIRLNYKGALTIECEIAGEEHIKEVILAKKQLETWILSAGKDDRA</sequence>
<dbReference type="GO" id="GO:0016853">
    <property type="term" value="F:isomerase activity"/>
    <property type="evidence" value="ECO:0007669"/>
    <property type="project" value="UniProtKB-KW"/>
</dbReference>
<comment type="caution">
    <text evidence="2">The sequence shown here is derived from an EMBL/GenBank/DDBJ whole genome shotgun (WGS) entry which is preliminary data.</text>
</comment>
<keyword evidence="3" id="KW-1185">Reference proteome</keyword>
<organism evidence="2 3">
    <name type="scientific">Paenibacillus eucommiae</name>
    <dbReference type="NCBI Taxonomy" id="1355755"/>
    <lineage>
        <taxon>Bacteria</taxon>
        <taxon>Bacillati</taxon>
        <taxon>Bacillota</taxon>
        <taxon>Bacilli</taxon>
        <taxon>Bacillales</taxon>
        <taxon>Paenibacillaceae</taxon>
        <taxon>Paenibacillus</taxon>
    </lineage>
</organism>
<proteinExistence type="predicted"/>
<dbReference type="SUPFAM" id="SSF51658">
    <property type="entry name" value="Xylose isomerase-like"/>
    <property type="match status" value="1"/>
</dbReference>
<accession>A0ABS4ITC9</accession>
<dbReference type="Gene3D" id="3.20.20.150">
    <property type="entry name" value="Divalent-metal-dependent TIM barrel enzymes"/>
    <property type="match status" value="1"/>
</dbReference>
<dbReference type="EMBL" id="JAGGLB010000006">
    <property type="protein sequence ID" value="MBP1990827.1"/>
    <property type="molecule type" value="Genomic_DNA"/>
</dbReference>
<evidence type="ECO:0000259" key="1">
    <source>
        <dbReference type="Pfam" id="PF01261"/>
    </source>
</evidence>
<protein>
    <submittedName>
        <fullName evidence="2">Sugar phosphate isomerase/epimerase</fullName>
    </submittedName>
</protein>
<evidence type="ECO:0000313" key="3">
    <source>
        <dbReference type="Proteomes" id="UP001519287"/>
    </source>
</evidence>
<dbReference type="Proteomes" id="UP001519287">
    <property type="component" value="Unassembled WGS sequence"/>
</dbReference>
<dbReference type="InterPro" id="IPR050312">
    <property type="entry name" value="IolE/XylAMocC-like"/>
</dbReference>